<dbReference type="PANTHER" id="PTHR33909:SF1">
    <property type="entry name" value="SEC TRANSLOCON ACCESSORY COMPLEX SUBUNIT YAJC"/>
    <property type="match status" value="1"/>
</dbReference>
<evidence type="ECO:0000256" key="2">
    <source>
        <dbReference type="ARBA" id="ARBA00004162"/>
    </source>
</evidence>
<sequence length="158" mass="17119">MSGRNRLDWLKSRIRWRLDMDVCPAAQERKRIMISVAYAQNAAAATAGGLPAILSSALPFILVFAVFYFVLLRPQMQNAKKHAEMVAGLKKGDVIVTDGGLIGEIHGIKDALVQMRVADGVVLTIAREAIRSTLSGEAAKAWEGAAKASKTETVSKKR</sequence>
<evidence type="ECO:0000256" key="10">
    <source>
        <dbReference type="ARBA" id="ARBA00022989"/>
    </source>
</evidence>
<evidence type="ECO:0000256" key="1">
    <source>
        <dbReference type="ARBA" id="ARBA00002061"/>
    </source>
</evidence>
<dbReference type="PANTHER" id="PTHR33909">
    <property type="entry name" value="SEC TRANSLOCON ACCESSORY COMPLEX SUBUNIT YAJC"/>
    <property type="match status" value="1"/>
</dbReference>
<gene>
    <name evidence="14" type="primary">yajC</name>
    <name evidence="14" type="ORF">DI628_03170</name>
</gene>
<dbReference type="Pfam" id="PF02699">
    <property type="entry name" value="YajC"/>
    <property type="match status" value="1"/>
</dbReference>
<evidence type="ECO:0000256" key="12">
    <source>
        <dbReference type="ARBA" id="ARBA00023136"/>
    </source>
</evidence>
<dbReference type="AlphaFoldDB" id="A0A6N4RCB8"/>
<protein>
    <recommendedName>
        <fullName evidence="5">Sec translocon accessory complex subunit YajC</fullName>
    </recommendedName>
</protein>
<evidence type="ECO:0000256" key="8">
    <source>
        <dbReference type="ARBA" id="ARBA00022692"/>
    </source>
</evidence>
<evidence type="ECO:0000256" key="4">
    <source>
        <dbReference type="ARBA" id="ARBA00011718"/>
    </source>
</evidence>
<keyword evidence="8 13" id="KW-0812">Transmembrane</keyword>
<comment type="subcellular location">
    <subcellularLocation>
        <location evidence="2">Cell membrane</location>
        <topology evidence="2">Single-pass membrane protein</topology>
    </subcellularLocation>
</comment>
<dbReference type="GO" id="GO:0005886">
    <property type="term" value="C:plasma membrane"/>
    <property type="evidence" value="ECO:0007669"/>
    <property type="project" value="UniProtKB-SubCell"/>
</dbReference>
<keyword evidence="6" id="KW-0813">Transport</keyword>
<dbReference type="GO" id="GO:0015031">
    <property type="term" value="P:protein transport"/>
    <property type="evidence" value="ECO:0007669"/>
    <property type="project" value="UniProtKB-KW"/>
</dbReference>
<feature type="transmembrane region" description="Helical" evidence="13">
    <location>
        <begin position="52"/>
        <end position="72"/>
    </location>
</feature>
<name>A0A6N4RCB8_BLAVI</name>
<evidence type="ECO:0000256" key="3">
    <source>
        <dbReference type="ARBA" id="ARBA00006742"/>
    </source>
</evidence>
<accession>A0A6N4RCB8</accession>
<reference evidence="14 15" key="1">
    <citation type="journal article" date="2017" name="Nat. Commun.">
        <title>In situ click chemistry generation of cyclooxygenase-2 inhibitors.</title>
        <authorList>
            <person name="Bhardwaj A."/>
            <person name="Kaur J."/>
            <person name="Wuest M."/>
            <person name="Wuest F."/>
        </authorList>
    </citation>
    <scope>NUCLEOTIDE SEQUENCE [LARGE SCALE GENOMIC DNA]</scope>
    <source>
        <strain evidence="14">S2_018_000_R2_106</strain>
    </source>
</reference>
<evidence type="ECO:0000256" key="11">
    <source>
        <dbReference type="ARBA" id="ARBA00023010"/>
    </source>
</evidence>
<evidence type="ECO:0000256" key="5">
    <source>
        <dbReference type="ARBA" id="ARBA00014962"/>
    </source>
</evidence>
<keyword evidence="12 13" id="KW-0472">Membrane</keyword>
<dbReference type="SMART" id="SM01323">
    <property type="entry name" value="YajC"/>
    <property type="match status" value="1"/>
</dbReference>
<comment type="function">
    <text evidence="1">The SecYEG-SecDF-YajC-YidC holo-translocon (HTL) protein secretase/insertase is a supercomplex required for protein secretion, insertion of proteins into membranes, and assembly of membrane protein complexes. While the SecYEG complex is essential for assembly of a number of proteins and complexes, the SecDF-YajC-YidC subcomplex facilitates these functions.</text>
</comment>
<dbReference type="EMBL" id="VAFM01000001">
    <property type="protein sequence ID" value="TKW61642.1"/>
    <property type="molecule type" value="Genomic_DNA"/>
</dbReference>
<proteinExistence type="inferred from homology"/>
<comment type="subunit">
    <text evidence="4">Part of the SecDF-YidC-YajC translocase complex. The SecDF-YidC-YajC translocase forms a supercomplex with SecYEG, called the holo-translocon (HTL).</text>
</comment>
<evidence type="ECO:0000256" key="9">
    <source>
        <dbReference type="ARBA" id="ARBA00022927"/>
    </source>
</evidence>
<evidence type="ECO:0000256" key="6">
    <source>
        <dbReference type="ARBA" id="ARBA00022448"/>
    </source>
</evidence>
<dbReference type="Proteomes" id="UP000320948">
    <property type="component" value="Unassembled WGS sequence"/>
</dbReference>
<keyword evidence="10 13" id="KW-1133">Transmembrane helix</keyword>
<comment type="similarity">
    <text evidence="3">Belongs to the YajC family.</text>
</comment>
<evidence type="ECO:0000313" key="14">
    <source>
        <dbReference type="EMBL" id="TKW61642.1"/>
    </source>
</evidence>
<evidence type="ECO:0000313" key="15">
    <source>
        <dbReference type="Proteomes" id="UP000320948"/>
    </source>
</evidence>
<keyword evidence="7" id="KW-1003">Cell membrane</keyword>
<keyword evidence="11" id="KW-0811">Translocation</keyword>
<comment type="caution">
    <text evidence="14">The sequence shown here is derived from an EMBL/GenBank/DDBJ whole genome shotgun (WGS) entry which is preliminary data.</text>
</comment>
<evidence type="ECO:0000256" key="7">
    <source>
        <dbReference type="ARBA" id="ARBA00022475"/>
    </source>
</evidence>
<dbReference type="NCBIfam" id="TIGR00739">
    <property type="entry name" value="yajC"/>
    <property type="match status" value="1"/>
</dbReference>
<dbReference type="InterPro" id="IPR003849">
    <property type="entry name" value="Preprotein_translocase_YajC"/>
</dbReference>
<dbReference type="PRINTS" id="PR01853">
    <property type="entry name" value="YAJCTRNLCASE"/>
</dbReference>
<organism evidence="14 15">
    <name type="scientific">Blastochloris viridis</name>
    <name type="common">Rhodopseudomonas viridis</name>
    <dbReference type="NCBI Taxonomy" id="1079"/>
    <lineage>
        <taxon>Bacteria</taxon>
        <taxon>Pseudomonadati</taxon>
        <taxon>Pseudomonadota</taxon>
        <taxon>Alphaproteobacteria</taxon>
        <taxon>Hyphomicrobiales</taxon>
        <taxon>Blastochloridaceae</taxon>
        <taxon>Blastochloris</taxon>
    </lineage>
</organism>
<keyword evidence="9" id="KW-0653">Protein transport</keyword>
<evidence type="ECO:0000256" key="13">
    <source>
        <dbReference type="SAM" id="Phobius"/>
    </source>
</evidence>